<evidence type="ECO:0000256" key="1">
    <source>
        <dbReference type="ARBA" id="ARBA00023016"/>
    </source>
</evidence>
<evidence type="ECO:0000313" key="7">
    <source>
        <dbReference type="Proteomes" id="UP000070598"/>
    </source>
</evidence>
<gene>
    <name evidence="5" type="ORF">TH66_12030</name>
    <name evidence="6" type="ORF">TR74_08720</name>
</gene>
<name>A0A132NHS6_9ACTN</name>
<evidence type="ECO:0000256" key="2">
    <source>
        <dbReference type="PROSITE-ProRule" id="PRU00285"/>
    </source>
</evidence>
<reference evidence="7" key="2">
    <citation type="submission" date="2015-02" db="EMBL/GenBank/DDBJ databases">
        <title>Physiological reanalysis, assessment of diazotrophy, and genome sequences of multiple isolates of Streptomyces thermoautotrophicus.</title>
        <authorList>
            <person name="MacKellar D.C."/>
            <person name="Lieber L."/>
            <person name="Norman J."/>
            <person name="Bolger A."/>
            <person name="Tobin C."/>
            <person name="Murray J.W."/>
            <person name="Friesen M."/>
            <person name="Prell J."/>
        </authorList>
    </citation>
    <scope>NUCLEOTIDE SEQUENCE [LARGE SCALE GENOMIC DNA]</scope>
    <source>
        <strain evidence="7">UBT1</strain>
    </source>
</reference>
<proteinExistence type="inferred from homology"/>
<evidence type="ECO:0000259" key="4">
    <source>
        <dbReference type="PROSITE" id="PS01031"/>
    </source>
</evidence>
<dbReference type="EMBL" id="JYIK01000777">
    <property type="protein sequence ID" value="KWX09583.1"/>
    <property type="molecule type" value="Genomic_DNA"/>
</dbReference>
<dbReference type="RefSeq" id="WP_067070205.1">
    <property type="nucleotide sequence ID" value="NZ_JYIK01000777.1"/>
</dbReference>
<dbReference type="Gene3D" id="2.60.40.790">
    <property type="match status" value="1"/>
</dbReference>
<dbReference type="SUPFAM" id="SSF49764">
    <property type="entry name" value="HSP20-like chaperones"/>
    <property type="match status" value="1"/>
</dbReference>
<dbReference type="PANTHER" id="PTHR46733:SF4">
    <property type="entry name" value="HEAT SHOCK PROTEIN 21, CHLOROPLASTIC"/>
    <property type="match status" value="1"/>
</dbReference>
<sequence>MALPVRRTSGQVATGRWDPFQEMEELYQRMERVMEDFFSSVRGTDGFLLWSPPADLEETEDAYIVEIDLPGVKRDDVHIELQDNELHVFGELKEKERVGVLRTRMRRTGRFDHRFTLPGEVDADKVEAELRDGVLTVRLPKATRSQTRKIEVKGS</sequence>
<dbReference type="InterPro" id="IPR002068">
    <property type="entry name" value="A-crystallin/Hsp20_dom"/>
</dbReference>
<evidence type="ECO:0000313" key="8">
    <source>
        <dbReference type="Proteomes" id="UP000070659"/>
    </source>
</evidence>
<reference evidence="6 8" key="1">
    <citation type="submission" date="2015-02" db="EMBL/GenBank/DDBJ databases">
        <title>Physiological reanalysis, assessment of diazotrophy, and genome sequences of multiple isolates of Streptomyces thermoautotrophicus.</title>
        <authorList>
            <person name="MacKellar D.C."/>
            <person name="Lieber L."/>
            <person name="Norman J."/>
            <person name="Bolger A."/>
            <person name="Tobin C."/>
            <person name="Murray J.W."/>
            <person name="Prell J."/>
        </authorList>
    </citation>
    <scope>NUCLEOTIDE SEQUENCE [LARGE SCALE GENOMIC DNA]</scope>
    <source>
        <strain evidence="6 8">UBT1</strain>
    </source>
</reference>
<dbReference type="AlphaFoldDB" id="A0A132NHS6"/>
<keyword evidence="1" id="KW-0346">Stress response</keyword>
<comment type="similarity">
    <text evidence="2 3">Belongs to the small heat shock protein (HSP20) family.</text>
</comment>
<organism evidence="6 7">
    <name type="scientific">Carbonactinospora thermoautotrophica</name>
    <dbReference type="NCBI Taxonomy" id="1469144"/>
    <lineage>
        <taxon>Bacteria</taxon>
        <taxon>Bacillati</taxon>
        <taxon>Actinomycetota</taxon>
        <taxon>Actinomycetes</taxon>
        <taxon>Kitasatosporales</taxon>
        <taxon>Carbonactinosporaceae</taxon>
        <taxon>Carbonactinospora</taxon>
    </lineage>
</organism>
<dbReference type="Proteomes" id="UP000070598">
    <property type="component" value="Unassembled WGS sequence"/>
</dbReference>
<evidence type="ECO:0000313" key="5">
    <source>
        <dbReference type="EMBL" id="KWX03576.1"/>
    </source>
</evidence>
<accession>A0A132NHS6</accession>
<dbReference type="PATRIC" id="fig|1469144.8.peg.2950"/>
<feature type="domain" description="SHSP" evidence="4">
    <location>
        <begin position="45"/>
        <end position="155"/>
    </location>
</feature>
<protein>
    <submittedName>
        <fullName evidence="6">Heat-shock protein Hsp20</fullName>
    </submittedName>
</protein>
<dbReference type="Pfam" id="PF00011">
    <property type="entry name" value="HSP20"/>
    <property type="match status" value="1"/>
</dbReference>
<comment type="caution">
    <text evidence="6">The sequence shown here is derived from an EMBL/GenBank/DDBJ whole genome shotgun (WGS) entry which is preliminary data.</text>
</comment>
<dbReference type="InterPro" id="IPR044587">
    <property type="entry name" value="HSP21-like"/>
</dbReference>
<dbReference type="GO" id="GO:0009408">
    <property type="term" value="P:response to heat"/>
    <property type="evidence" value="ECO:0007669"/>
    <property type="project" value="InterPro"/>
</dbReference>
<dbReference type="Proteomes" id="UP000070659">
    <property type="component" value="Unassembled WGS sequence"/>
</dbReference>
<evidence type="ECO:0000313" key="6">
    <source>
        <dbReference type="EMBL" id="KWX09583.1"/>
    </source>
</evidence>
<dbReference type="CDD" id="cd06464">
    <property type="entry name" value="ACD_sHsps-like"/>
    <property type="match status" value="1"/>
</dbReference>
<dbReference type="EMBL" id="JYIJ01000017">
    <property type="protein sequence ID" value="KWX03576.1"/>
    <property type="molecule type" value="Genomic_DNA"/>
</dbReference>
<dbReference type="InterPro" id="IPR008978">
    <property type="entry name" value="HSP20-like_chaperone"/>
</dbReference>
<evidence type="ECO:0000256" key="3">
    <source>
        <dbReference type="RuleBase" id="RU003616"/>
    </source>
</evidence>
<dbReference type="PROSITE" id="PS01031">
    <property type="entry name" value="SHSP"/>
    <property type="match status" value="1"/>
</dbReference>
<dbReference type="PANTHER" id="PTHR46733">
    <property type="entry name" value="26.5 KDA HEAT SHOCK PROTEIN, MITOCHONDRIAL"/>
    <property type="match status" value="1"/>
</dbReference>